<name>A0AA38PLB8_9AGAR</name>
<comment type="caution">
    <text evidence="1">The sequence shown here is derived from an EMBL/GenBank/DDBJ whole genome shotgun (WGS) entry which is preliminary data.</text>
</comment>
<organism evidence="1 2">
    <name type="scientific">Lentinula raphanica</name>
    <dbReference type="NCBI Taxonomy" id="153919"/>
    <lineage>
        <taxon>Eukaryota</taxon>
        <taxon>Fungi</taxon>
        <taxon>Dikarya</taxon>
        <taxon>Basidiomycota</taxon>
        <taxon>Agaricomycotina</taxon>
        <taxon>Agaricomycetes</taxon>
        <taxon>Agaricomycetidae</taxon>
        <taxon>Agaricales</taxon>
        <taxon>Marasmiineae</taxon>
        <taxon>Omphalotaceae</taxon>
        <taxon>Lentinula</taxon>
    </lineage>
</organism>
<evidence type="ECO:0000313" key="1">
    <source>
        <dbReference type="EMBL" id="KAJ3844735.1"/>
    </source>
</evidence>
<gene>
    <name evidence="1" type="ORF">F5878DRAFT_49348</name>
</gene>
<accession>A0AA38PLB8</accession>
<reference evidence="1" key="1">
    <citation type="submission" date="2022-08" db="EMBL/GenBank/DDBJ databases">
        <authorList>
            <consortium name="DOE Joint Genome Institute"/>
            <person name="Min B."/>
            <person name="Riley R."/>
            <person name="Sierra-Patev S."/>
            <person name="Naranjo-Ortiz M."/>
            <person name="Looney B."/>
            <person name="Konkel Z."/>
            <person name="Slot J.C."/>
            <person name="Sakamoto Y."/>
            <person name="Steenwyk J.L."/>
            <person name="Rokas A."/>
            <person name="Carro J."/>
            <person name="Camarero S."/>
            <person name="Ferreira P."/>
            <person name="Molpeceres G."/>
            <person name="Ruiz-Duenas F.J."/>
            <person name="Serrano A."/>
            <person name="Henrissat B."/>
            <person name="Drula E."/>
            <person name="Hughes K.W."/>
            <person name="Mata J.L."/>
            <person name="Ishikawa N.K."/>
            <person name="Vargas-Isla R."/>
            <person name="Ushijima S."/>
            <person name="Smith C.A."/>
            <person name="Ahrendt S."/>
            <person name="Andreopoulos W."/>
            <person name="He G."/>
            <person name="Labutti K."/>
            <person name="Lipzen A."/>
            <person name="Ng V."/>
            <person name="Sandor L."/>
            <person name="Barry K."/>
            <person name="Martinez A.T."/>
            <person name="Xiao Y."/>
            <person name="Gibbons J.G."/>
            <person name="Terashima K."/>
            <person name="Hibbett D.S."/>
            <person name="Grigoriev I.V."/>
        </authorList>
    </citation>
    <scope>NUCLEOTIDE SEQUENCE</scope>
    <source>
        <strain evidence="1">TFB9207</strain>
    </source>
</reference>
<keyword evidence="2" id="KW-1185">Reference proteome</keyword>
<sequence>MLRWLQSRVQIMGGSCVTTSRLHVSRTLFNRGVSSAHALKLKTSIASTRSVTRRVPNTGEIPRLRERTKSIPIAHEDAPKKYANATEELSYHLTAVPATKVLPETLASLYDSVRTNKQLKSFSAVQFSTLIKILGSFSLQEDAQRDTTKDSGRMAPASSYWSHVLRIGEDKKALGFYLNDGDHYWLMSAWLARYSSERDVNSLSNASIHYGRIWRKTKFPDILIPYLEALLSTGHPEHLKTAVVDFCGILNHHSNLHGRSLNFLWDLTLSFSNVLTTAMKEDILQAMWNRTTMSHAAVQRSHPMATHMFNPFTERHERLPLSITHLITALGTPLFPFFQISLPLSVQQWARRQVHAVLSPACAIETRWTKFSLFALNHAARDGLGSRTPVLDLNSIGSHFEDWHVVFTLSILESVVNNRTPPSQGSAIRSILGVLWEQWIRIQEERPIYVSRAVVGSFLQLSARTQDAHILGQCRRYSIDNALWAPSPNHTAADRTQIEALVGHYLEASVVNHGKTWPAILNFLSQQEDVFISVSPADFVIEKFLPVDVETAHGFYEFCVDHEIPVGADTTAMLAIALLPIRIHDVFAMLERGFDNVQMERVLIALLETLRTQRYQYLTQASGRILGRALRSFLQTQTSSSHMKYGLRYCLSRLVVSGCTADAIRIVELVNQRVPSFLNPRFLQRLLGIFLRHRQYRFAVRLYSVAKSQPVDSQNRFRRKLVDGLIKGRATGLARQFRGSMSSLSKLDRMLRGTGTGYRKNSKSVWSVIRKNPRDLPSIKYAFTTLLLSKRPLAATRVFQRSLQYLDPPTKLWMGNMFLHRILHRYNKRNIQVVKKTLRAKNYLMANFGFAGDRVTFNILMKSLLHWKNISSSKARMLFDDCIRMGYPVGSRWRRVNNVPFGTQYASPVNFGLSTLDGQISFRRHVRPLYKLFIKAFYLRKDAEAAKTVIGILKNEEVETILKQQQRDRSRLVGLQKPIETSS</sequence>
<evidence type="ECO:0000313" key="2">
    <source>
        <dbReference type="Proteomes" id="UP001163846"/>
    </source>
</evidence>
<protein>
    <submittedName>
        <fullName evidence="1">Uncharacterized protein</fullName>
    </submittedName>
</protein>
<dbReference type="Proteomes" id="UP001163846">
    <property type="component" value="Unassembled WGS sequence"/>
</dbReference>
<dbReference type="AlphaFoldDB" id="A0AA38PLB8"/>
<dbReference type="EMBL" id="MU805947">
    <property type="protein sequence ID" value="KAJ3844735.1"/>
    <property type="molecule type" value="Genomic_DNA"/>
</dbReference>
<proteinExistence type="predicted"/>